<proteinExistence type="predicted"/>
<sequence length="74" mass="8512">MTALVVHADRVPTLLEALKTAARMRFHKFLTANIRNVNTRRAYGRAVSEFLTWCEAHGVRSITTVQPLSRRQLY</sequence>
<evidence type="ECO:0000313" key="3">
    <source>
        <dbReference type="Proteomes" id="UP000630142"/>
    </source>
</evidence>
<gene>
    <name evidence="2" type="ORF">GCM10016234_35020</name>
</gene>
<protein>
    <recommendedName>
        <fullName evidence="4">Integrase</fullName>
    </recommendedName>
</protein>
<dbReference type="GO" id="GO:0003677">
    <property type="term" value="F:DNA binding"/>
    <property type="evidence" value="ECO:0007669"/>
    <property type="project" value="UniProtKB-KW"/>
</dbReference>
<dbReference type="EMBL" id="BMZQ01000003">
    <property type="protein sequence ID" value="GHD21405.1"/>
    <property type="molecule type" value="Genomic_DNA"/>
</dbReference>
<accession>A0A8J3DX54</accession>
<keyword evidence="3" id="KW-1185">Reference proteome</keyword>
<keyword evidence="1" id="KW-0238">DNA-binding</keyword>
<dbReference type="Gene3D" id="1.10.150.130">
    <property type="match status" value="1"/>
</dbReference>
<evidence type="ECO:0000313" key="2">
    <source>
        <dbReference type="EMBL" id="GHD21405.1"/>
    </source>
</evidence>
<evidence type="ECO:0000256" key="1">
    <source>
        <dbReference type="ARBA" id="ARBA00023125"/>
    </source>
</evidence>
<organism evidence="2 3">
    <name type="scientific">Tianweitania populi</name>
    <dbReference type="NCBI Taxonomy" id="1607949"/>
    <lineage>
        <taxon>Bacteria</taxon>
        <taxon>Pseudomonadati</taxon>
        <taxon>Pseudomonadota</taxon>
        <taxon>Alphaproteobacteria</taxon>
        <taxon>Hyphomicrobiales</taxon>
        <taxon>Phyllobacteriaceae</taxon>
        <taxon>Tianweitania</taxon>
    </lineage>
</organism>
<dbReference type="SUPFAM" id="SSF47823">
    <property type="entry name" value="lambda integrase-like, N-terminal domain"/>
    <property type="match status" value="1"/>
</dbReference>
<dbReference type="InterPro" id="IPR010998">
    <property type="entry name" value="Integrase_recombinase_N"/>
</dbReference>
<dbReference type="AlphaFoldDB" id="A0A8J3DX54"/>
<evidence type="ECO:0008006" key="4">
    <source>
        <dbReference type="Google" id="ProtNLM"/>
    </source>
</evidence>
<reference evidence="2" key="1">
    <citation type="journal article" date="2014" name="Int. J. Syst. Evol. Microbiol.">
        <title>Complete genome sequence of Corynebacterium casei LMG S-19264T (=DSM 44701T), isolated from a smear-ripened cheese.</title>
        <authorList>
            <consortium name="US DOE Joint Genome Institute (JGI-PGF)"/>
            <person name="Walter F."/>
            <person name="Albersmeier A."/>
            <person name="Kalinowski J."/>
            <person name="Ruckert C."/>
        </authorList>
    </citation>
    <scope>NUCLEOTIDE SEQUENCE</scope>
    <source>
        <strain evidence="2">KCTC 42249</strain>
    </source>
</reference>
<name>A0A8J3DX54_9HYPH</name>
<comment type="caution">
    <text evidence="2">The sequence shown here is derived from an EMBL/GenBank/DDBJ whole genome shotgun (WGS) entry which is preliminary data.</text>
</comment>
<dbReference type="Proteomes" id="UP000630142">
    <property type="component" value="Unassembled WGS sequence"/>
</dbReference>
<reference evidence="2" key="2">
    <citation type="submission" date="2020-09" db="EMBL/GenBank/DDBJ databases">
        <authorList>
            <person name="Sun Q."/>
            <person name="Kim S."/>
        </authorList>
    </citation>
    <scope>NUCLEOTIDE SEQUENCE</scope>
    <source>
        <strain evidence="2">KCTC 42249</strain>
    </source>
</reference>